<gene>
    <name evidence="2" type="ORF">OSTQU699_LOCUS7532</name>
</gene>
<dbReference type="OrthoDB" id="420606at2759"/>
<keyword evidence="3" id="KW-1185">Reference proteome</keyword>
<comment type="caution">
    <text evidence="2">The sequence shown here is derived from an EMBL/GenBank/DDBJ whole genome shotgun (WGS) entry which is preliminary data.</text>
</comment>
<reference evidence="2" key="1">
    <citation type="submission" date="2020-12" db="EMBL/GenBank/DDBJ databases">
        <authorList>
            <person name="Iha C."/>
        </authorList>
    </citation>
    <scope>NUCLEOTIDE SEQUENCE</scope>
</reference>
<name>A0A8S1JEI0_9CHLO</name>
<protein>
    <submittedName>
        <fullName evidence="2">Uncharacterized protein</fullName>
    </submittedName>
</protein>
<keyword evidence="1" id="KW-0472">Membrane</keyword>
<keyword evidence="1" id="KW-0812">Transmembrane</keyword>
<dbReference type="EMBL" id="CAJHUC010001731">
    <property type="protein sequence ID" value="CAD7702175.1"/>
    <property type="molecule type" value="Genomic_DNA"/>
</dbReference>
<organism evidence="2 3">
    <name type="scientific">Ostreobium quekettii</name>
    <dbReference type="NCBI Taxonomy" id="121088"/>
    <lineage>
        <taxon>Eukaryota</taxon>
        <taxon>Viridiplantae</taxon>
        <taxon>Chlorophyta</taxon>
        <taxon>core chlorophytes</taxon>
        <taxon>Ulvophyceae</taxon>
        <taxon>TCBD clade</taxon>
        <taxon>Bryopsidales</taxon>
        <taxon>Ostreobineae</taxon>
        <taxon>Ostreobiaceae</taxon>
        <taxon>Ostreobium</taxon>
    </lineage>
</organism>
<dbReference type="Proteomes" id="UP000708148">
    <property type="component" value="Unassembled WGS sequence"/>
</dbReference>
<evidence type="ECO:0000313" key="2">
    <source>
        <dbReference type="EMBL" id="CAD7702175.1"/>
    </source>
</evidence>
<accession>A0A8S1JEI0</accession>
<feature type="non-terminal residue" evidence="2">
    <location>
        <position position="105"/>
    </location>
</feature>
<keyword evidence="1" id="KW-1133">Transmembrane helix</keyword>
<sequence length="105" mass="11518">IIARCLWALAATGYRLSAHFDSGVSVVGRSSLQDGWLYGRRVDLSDGQWKEFRQSMPALALVMGAFVAISRLLQSTRPTSRVLFYIVASVIFAGLPQFGHSTSLL</sequence>
<evidence type="ECO:0000256" key="1">
    <source>
        <dbReference type="SAM" id="Phobius"/>
    </source>
</evidence>
<feature type="transmembrane region" description="Helical" evidence="1">
    <location>
        <begin position="82"/>
        <end position="99"/>
    </location>
</feature>
<evidence type="ECO:0000313" key="3">
    <source>
        <dbReference type="Proteomes" id="UP000708148"/>
    </source>
</evidence>
<dbReference type="AlphaFoldDB" id="A0A8S1JEI0"/>
<proteinExistence type="predicted"/>